<evidence type="ECO:0000256" key="1">
    <source>
        <dbReference type="ARBA" id="ARBA00010797"/>
    </source>
</evidence>
<protein>
    <recommendedName>
        <fullName evidence="4">Large ribosomal subunit protein bL27</fullName>
    </recommendedName>
    <alternativeName>
        <fullName evidence="5">50S ribosomal protein L27</fullName>
    </alternativeName>
</protein>
<evidence type="ECO:0000256" key="4">
    <source>
        <dbReference type="ARBA" id="ARBA00035175"/>
    </source>
</evidence>
<comment type="caution">
    <text evidence="7">The sequence shown here is derived from an EMBL/GenBank/DDBJ whole genome shotgun (WGS) entry which is preliminary data.</text>
</comment>
<dbReference type="PROSITE" id="PS00831">
    <property type="entry name" value="RIBOSOMAL_L27"/>
    <property type="match status" value="1"/>
</dbReference>
<dbReference type="GO" id="GO:0022625">
    <property type="term" value="C:cytosolic large ribosomal subunit"/>
    <property type="evidence" value="ECO:0007669"/>
    <property type="project" value="TreeGrafter"/>
</dbReference>
<evidence type="ECO:0000256" key="2">
    <source>
        <dbReference type="ARBA" id="ARBA00022980"/>
    </source>
</evidence>
<proteinExistence type="inferred from homology"/>
<keyword evidence="2 7" id="KW-0689">Ribosomal protein</keyword>
<feature type="region of interest" description="Disordered" evidence="6">
    <location>
        <begin position="1"/>
        <end position="26"/>
    </location>
</feature>
<dbReference type="EMBL" id="MFRA01000005">
    <property type="protein sequence ID" value="OGH92883.1"/>
    <property type="molecule type" value="Genomic_DNA"/>
</dbReference>
<accession>A0A1F6PAB1</accession>
<name>A0A1F6PAB1_9BACT</name>
<dbReference type="Gene3D" id="2.40.50.100">
    <property type="match status" value="1"/>
</dbReference>
<evidence type="ECO:0000313" key="7">
    <source>
        <dbReference type="EMBL" id="OGH92883.1"/>
    </source>
</evidence>
<evidence type="ECO:0000256" key="6">
    <source>
        <dbReference type="SAM" id="MobiDB-lite"/>
    </source>
</evidence>
<dbReference type="FunFam" id="2.40.50.100:FF:000020">
    <property type="entry name" value="50S ribosomal protein L27"/>
    <property type="match status" value="1"/>
</dbReference>
<dbReference type="GO" id="GO:0006412">
    <property type="term" value="P:translation"/>
    <property type="evidence" value="ECO:0007669"/>
    <property type="project" value="InterPro"/>
</dbReference>
<dbReference type="PRINTS" id="PR00063">
    <property type="entry name" value="RIBOSOMALL27"/>
</dbReference>
<evidence type="ECO:0000313" key="8">
    <source>
        <dbReference type="Proteomes" id="UP000176634"/>
    </source>
</evidence>
<gene>
    <name evidence="7" type="ORF">A2563_04430</name>
</gene>
<dbReference type="STRING" id="1798705.A2563_04430"/>
<comment type="similarity">
    <text evidence="1">Belongs to the bacterial ribosomal protein bL27 family.</text>
</comment>
<dbReference type="Proteomes" id="UP000176634">
    <property type="component" value="Unassembled WGS sequence"/>
</dbReference>
<organism evidence="7 8">
    <name type="scientific">Candidatus Magasanikbacteria bacterium RIFOXYD1_FULL_40_23</name>
    <dbReference type="NCBI Taxonomy" id="1798705"/>
    <lineage>
        <taxon>Bacteria</taxon>
        <taxon>Candidatus Magasanikiibacteriota</taxon>
    </lineage>
</organism>
<evidence type="ECO:0000256" key="5">
    <source>
        <dbReference type="ARBA" id="ARBA00035477"/>
    </source>
</evidence>
<keyword evidence="3" id="KW-0687">Ribonucleoprotein</keyword>
<dbReference type="InterPro" id="IPR018261">
    <property type="entry name" value="Ribosomal_bL27_CS"/>
</dbReference>
<dbReference type="PANTHER" id="PTHR15893:SF0">
    <property type="entry name" value="LARGE RIBOSOMAL SUBUNIT PROTEIN BL27M"/>
    <property type="match status" value="1"/>
</dbReference>
<dbReference type="GO" id="GO:0003735">
    <property type="term" value="F:structural constituent of ribosome"/>
    <property type="evidence" value="ECO:0007669"/>
    <property type="project" value="InterPro"/>
</dbReference>
<sequence>MSHKKAGGSTRLGRDSTSQRLGVKLHDGEAVRKGMVIVRQRGTKFHPGKNVKRGGDDTILSMADGKVKFTQHKRRRFDGSMKMAKFVNVEA</sequence>
<evidence type="ECO:0000256" key="3">
    <source>
        <dbReference type="ARBA" id="ARBA00023274"/>
    </source>
</evidence>
<dbReference type="NCBIfam" id="TIGR00062">
    <property type="entry name" value="L27"/>
    <property type="match status" value="1"/>
</dbReference>
<dbReference type="SUPFAM" id="SSF110324">
    <property type="entry name" value="Ribosomal L27 protein-like"/>
    <property type="match status" value="1"/>
</dbReference>
<dbReference type="PANTHER" id="PTHR15893">
    <property type="entry name" value="RIBOSOMAL PROTEIN L27"/>
    <property type="match status" value="1"/>
</dbReference>
<dbReference type="AlphaFoldDB" id="A0A1F6PAB1"/>
<dbReference type="Pfam" id="PF01016">
    <property type="entry name" value="Ribosomal_L27"/>
    <property type="match status" value="1"/>
</dbReference>
<dbReference type="InterPro" id="IPR001684">
    <property type="entry name" value="Ribosomal_bL27"/>
</dbReference>
<reference evidence="7 8" key="1">
    <citation type="journal article" date="2016" name="Nat. Commun.">
        <title>Thousands of microbial genomes shed light on interconnected biogeochemical processes in an aquifer system.</title>
        <authorList>
            <person name="Anantharaman K."/>
            <person name="Brown C.T."/>
            <person name="Hug L.A."/>
            <person name="Sharon I."/>
            <person name="Castelle C.J."/>
            <person name="Probst A.J."/>
            <person name="Thomas B.C."/>
            <person name="Singh A."/>
            <person name="Wilkins M.J."/>
            <person name="Karaoz U."/>
            <person name="Brodie E.L."/>
            <person name="Williams K.H."/>
            <person name="Hubbard S.S."/>
            <person name="Banfield J.F."/>
        </authorList>
    </citation>
    <scope>NUCLEOTIDE SEQUENCE [LARGE SCALE GENOMIC DNA]</scope>
</reference>